<organism evidence="2 3">
    <name type="scientific">Sphingobacterium siyangense</name>
    <dbReference type="NCBI Taxonomy" id="459529"/>
    <lineage>
        <taxon>Bacteria</taxon>
        <taxon>Pseudomonadati</taxon>
        <taxon>Bacteroidota</taxon>
        <taxon>Sphingobacteriia</taxon>
        <taxon>Sphingobacteriales</taxon>
        <taxon>Sphingobacteriaceae</taxon>
        <taxon>Sphingobacterium</taxon>
    </lineage>
</organism>
<evidence type="ECO:0000256" key="1">
    <source>
        <dbReference type="SAM" id="Coils"/>
    </source>
</evidence>
<proteinExistence type="predicted"/>
<dbReference type="AlphaFoldDB" id="A0A562MQI7"/>
<keyword evidence="1" id="KW-0175">Coiled coil</keyword>
<feature type="coiled-coil region" evidence="1">
    <location>
        <begin position="49"/>
        <end position="90"/>
    </location>
</feature>
<accession>A0A562MQI7</accession>
<name>A0A562MQI7_9SPHI</name>
<dbReference type="EMBL" id="VLKR01000006">
    <property type="protein sequence ID" value="TWI22193.1"/>
    <property type="molecule type" value="Genomic_DNA"/>
</dbReference>
<dbReference type="RefSeq" id="WP_145327634.1">
    <property type="nucleotide sequence ID" value="NZ_VLKR01000006.1"/>
</dbReference>
<comment type="caution">
    <text evidence="2">The sequence shown here is derived from an EMBL/GenBank/DDBJ whole genome shotgun (WGS) entry which is preliminary data.</text>
</comment>
<evidence type="ECO:0000313" key="2">
    <source>
        <dbReference type="EMBL" id="TWI22193.1"/>
    </source>
</evidence>
<protein>
    <submittedName>
        <fullName evidence="2">Uncharacterized protein</fullName>
    </submittedName>
</protein>
<dbReference type="OrthoDB" id="1367676at2"/>
<sequence length="95" mass="10892">MQELVSNLAMLVVPAVLTWFLARRKNVAEGSIAEIEAESRAAEFYRALLDDATKRLDTAIDTIQKQDQKIRDLIQEIENMTDELKKYKQLNGKQP</sequence>
<dbReference type="Proteomes" id="UP000315908">
    <property type="component" value="Unassembled WGS sequence"/>
</dbReference>
<gene>
    <name evidence="2" type="ORF">IQ31_01598</name>
</gene>
<evidence type="ECO:0000313" key="3">
    <source>
        <dbReference type="Proteomes" id="UP000315908"/>
    </source>
</evidence>
<reference evidence="2 3" key="1">
    <citation type="journal article" date="2015" name="Stand. Genomic Sci.">
        <title>Genomic Encyclopedia of Bacterial and Archaeal Type Strains, Phase III: the genomes of soil and plant-associated and newly described type strains.</title>
        <authorList>
            <person name="Whitman W.B."/>
            <person name="Woyke T."/>
            <person name="Klenk H.P."/>
            <person name="Zhou Y."/>
            <person name="Lilburn T.G."/>
            <person name="Beck B.J."/>
            <person name="De Vos P."/>
            <person name="Vandamme P."/>
            <person name="Eisen J.A."/>
            <person name="Garrity G."/>
            <person name="Hugenholtz P."/>
            <person name="Kyrpides N.C."/>
        </authorList>
    </citation>
    <scope>NUCLEOTIDE SEQUENCE [LARGE SCALE GENOMIC DNA]</scope>
    <source>
        <strain evidence="2 3">CGMCC 1.6855</strain>
    </source>
</reference>